<dbReference type="RefSeq" id="WP_163932421.1">
    <property type="nucleotide sequence ID" value="NZ_BMQU01000023.1"/>
</dbReference>
<organism evidence="1 2">
    <name type="scientific">Pseudomonas laurentiana</name>
    <dbReference type="NCBI Taxonomy" id="2364649"/>
    <lineage>
        <taxon>Bacteria</taxon>
        <taxon>Pseudomonadati</taxon>
        <taxon>Pseudomonadota</taxon>
        <taxon>Gammaproteobacteria</taxon>
        <taxon>Pseudomonadales</taxon>
        <taxon>Pseudomonadaceae</taxon>
        <taxon>Pseudomonas</taxon>
    </lineage>
</organism>
<dbReference type="Proteomes" id="UP000471751">
    <property type="component" value="Unassembled WGS sequence"/>
</dbReference>
<proteinExistence type="predicted"/>
<reference evidence="1 2" key="1">
    <citation type="submission" date="2020-02" db="EMBL/GenBank/DDBJ databases">
        <title>Broccoli isolated Pseudomonas sp.</title>
        <authorList>
            <person name="Fujikawa T."/>
            <person name="Sawada H."/>
        </authorList>
    </citation>
    <scope>NUCLEOTIDE SEQUENCE [LARGE SCALE GENOMIC DNA]</scope>
    <source>
        <strain evidence="1 2">JCM 32154</strain>
    </source>
</reference>
<evidence type="ECO:0000313" key="2">
    <source>
        <dbReference type="Proteomes" id="UP000471751"/>
    </source>
</evidence>
<evidence type="ECO:0000313" key="1">
    <source>
        <dbReference type="EMBL" id="NES08946.1"/>
    </source>
</evidence>
<name>A0A6I5RN06_9PSED</name>
<accession>A0A6I5RN06</accession>
<gene>
    <name evidence="1" type="ORF">G3O07_03145</name>
</gene>
<dbReference type="EMBL" id="JAAHBT010000029">
    <property type="protein sequence ID" value="NES08946.1"/>
    <property type="molecule type" value="Genomic_DNA"/>
</dbReference>
<dbReference type="AlphaFoldDB" id="A0A6I5RN06"/>
<comment type="caution">
    <text evidence="1">The sequence shown here is derived from an EMBL/GenBank/DDBJ whole genome shotgun (WGS) entry which is preliminary data.</text>
</comment>
<sequence length="66" mass="7851">MSKPDWKDAPQWAEWLARDSFGEWYWFQAFPDCRQVLWLADYDTEHTLAGKSASGVDWKDSLEKRP</sequence>
<protein>
    <submittedName>
        <fullName evidence="1">Uncharacterized protein</fullName>
    </submittedName>
</protein>
<keyword evidence="2" id="KW-1185">Reference proteome</keyword>